<keyword evidence="2" id="KW-0479">Metal-binding</keyword>
<keyword evidence="5 10" id="KW-0238">DNA-binding</keyword>
<dbReference type="GO" id="GO:0008270">
    <property type="term" value="F:zinc ion binding"/>
    <property type="evidence" value="ECO:0007669"/>
    <property type="project" value="UniProtKB-KW"/>
</dbReference>
<evidence type="ECO:0000259" key="8">
    <source>
        <dbReference type="PROSITE" id="PS51156"/>
    </source>
</evidence>
<evidence type="ECO:0000313" key="10">
    <source>
        <dbReference type="EMBL" id="VVC38044.1"/>
    </source>
</evidence>
<dbReference type="Gene3D" id="4.10.1240.50">
    <property type="match status" value="1"/>
</dbReference>
<accession>A0A5E4N058</accession>
<evidence type="ECO:0000256" key="3">
    <source>
        <dbReference type="ARBA" id="ARBA00022771"/>
    </source>
</evidence>
<evidence type="ECO:0000256" key="4">
    <source>
        <dbReference type="ARBA" id="ARBA00022833"/>
    </source>
</evidence>
<dbReference type="SUPFAM" id="SSF46689">
    <property type="entry name" value="Homeodomain-like"/>
    <property type="match status" value="1"/>
</dbReference>
<dbReference type="PANTHER" id="PTHR10865">
    <property type="entry name" value="METASTASIS-ASSOCIATED PROTEIN AND MESODERM INDUCTION EARLY RESPONSE PROTEIN"/>
    <property type="match status" value="1"/>
</dbReference>
<dbReference type="GO" id="GO:0003677">
    <property type="term" value="F:DNA binding"/>
    <property type="evidence" value="ECO:0007669"/>
    <property type="project" value="UniProtKB-KW"/>
</dbReference>
<keyword evidence="6" id="KW-0539">Nucleus</keyword>
<dbReference type="SMART" id="SM00717">
    <property type="entry name" value="SANT"/>
    <property type="match status" value="1"/>
</dbReference>
<dbReference type="EMBL" id="CABPRJ010001460">
    <property type="protein sequence ID" value="VVC38044.1"/>
    <property type="molecule type" value="Genomic_DNA"/>
</dbReference>
<evidence type="ECO:0000256" key="7">
    <source>
        <dbReference type="SAM" id="MobiDB-lite"/>
    </source>
</evidence>
<evidence type="ECO:0000256" key="5">
    <source>
        <dbReference type="ARBA" id="ARBA00023125"/>
    </source>
</evidence>
<dbReference type="InterPro" id="IPR009057">
    <property type="entry name" value="Homeodomain-like_sf"/>
</dbReference>
<dbReference type="InterPro" id="IPR001005">
    <property type="entry name" value="SANT/Myb"/>
</dbReference>
<dbReference type="Pfam" id="PF01448">
    <property type="entry name" value="ELM2"/>
    <property type="match status" value="1"/>
</dbReference>
<evidence type="ECO:0000256" key="2">
    <source>
        <dbReference type="ARBA" id="ARBA00022723"/>
    </source>
</evidence>
<dbReference type="SMART" id="SM01189">
    <property type="entry name" value="ELM2"/>
    <property type="match status" value="1"/>
</dbReference>
<proteinExistence type="predicted"/>
<dbReference type="OrthoDB" id="5916873at2759"/>
<dbReference type="GO" id="GO:0042826">
    <property type="term" value="F:histone deacetylase binding"/>
    <property type="evidence" value="ECO:0007669"/>
    <property type="project" value="TreeGrafter"/>
</dbReference>
<name>A0A5E4N058_9HEMI</name>
<dbReference type="FunFam" id="1.10.10.60:FF:000012">
    <property type="entry name" value="Metastasis-associated 1 family, member 3"/>
    <property type="match status" value="1"/>
</dbReference>
<keyword evidence="3" id="KW-0863">Zinc-finger</keyword>
<dbReference type="PROSITE" id="PS51293">
    <property type="entry name" value="SANT"/>
    <property type="match status" value="1"/>
</dbReference>
<keyword evidence="4" id="KW-0862">Zinc</keyword>
<dbReference type="InterPro" id="IPR040138">
    <property type="entry name" value="MIER/MTA"/>
</dbReference>
<dbReference type="PANTHER" id="PTHR10865:SF28">
    <property type="entry name" value="ELM2 DOMAIN-CONTAINING PROTEIN"/>
    <property type="match status" value="1"/>
</dbReference>
<dbReference type="GO" id="GO:0003714">
    <property type="term" value="F:transcription corepressor activity"/>
    <property type="evidence" value="ECO:0007669"/>
    <property type="project" value="TreeGrafter"/>
</dbReference>
<dbReference type="PROSITE" id="PS51156">
    <property type="entry name" value="ELM2"/>
    <property type="match status" value="1"/>
</dbReference>
<dbReference type="GO" id="GO:0000122">
    <property type="term" value="P:negative regulation of transcription by RNA polymerase II"/>
    <property type="evidence" value="ECO:0007669"/>
    <property type="project" value="TreeGrafter"/>
</dbReference>
<evidence type="ECO:0000256" key="1">
    <source>
        <dbReference type="ARBA" id="ARBA00004123"/>
    </source>
</evidence>
<dbReference type="GO" id="GO:0005654">
    <property type="term" value="C:nucleoplasm"/>
    <property type="evidence" value="ECO:0007669"/>
    <property type="project" value="TreeGrafter"/>
</dbReference>
<feature type="region of interest" description="Disordered" evidence="7">
    <location>
        <begin position="1"/>
        <end position="24"/>
    </location>
</feature>
<feature type="domain" description="SANT" evidence="9">
    <location>
        <begin position="130"/>
        <end position="182"/>
    </location>
</feature>
<feature type="domain" description="ELM2" evidence="8">
    <location>
        <begin position="30"/>
        <end position="124"/>
    </location>
</feature>
<dbReference type="CDD" id="cd11661">
    <property type="entry name" value="SANT_MTA3_like"/>
    <property type="match status" value="1"/>
</dbReference>
<feature type="compositionally biased region" description="Basic and acidic residues" evidence="7">
    <location>
        <begin position="1"/>
        <end position="12"/>
    </location>
</feature>
<sequence length="253" mass="29323">MSKRVTNDRPDYSDPTDDSDGSDFEEVKKKTIMVGSDFQAQIPDGLSKYGDDPPYQNVDKLLWDPHSTTDAAIAEYLHHIHQISHGANILPKGKHVRDDENALFLLLQCGFNTEEALRRITLNDQMFGRRAMMVWSEEECKNFENGIRCFNKNFYLIQQHRVTTRTVGELVHFYYLWKKTERHDVFASKERLEKKKYALQPGITFYEDGENSVLNQKSSQVGNCLIYCDPKRLQRLEASGVHVTLVENHNVHN</sequence>
<dbReference type="AlphaFoldDB" id="A0A5E4N058"/>
<keyword evidence="11" id="KW-1185">Reference proteome</keyword>
<evidence type="ECO:0000313" key="11">
    <source>
        <dbReference type="Proteomes" id="UP000325440"/>
    </source>
</evidence>
<evidence type="ECO:0000256" key="6">
    <source>
        <dbReference type="ARBA" id="ARBA00023242"/>
    </source>
</evidence>
<dbReference type="InterPro" id="IPR000949">
    <property type="entry name" value="ELM2_dom"/>
</dbReference>
<gene>
    <name evidence="10" type="ORF">CINCED_3A005530</name>
</gene>
<organism evidence="10 11">
    <name type="scientific">Cinara cedri</name>
    <dbReference type="NCBI Taxonomy" id="506608"/>
    <lineage>
        <taxon>Eukaryota</taxon>
        <taxon>Metazoa</taxon>
        <taxon>Ecdysozoa</taxon>
        <taxon>Arthropoda</taxon>
        <taxon>Hexapoda</taxon>
        <taxon>Insecta</taxon>
        <taxon>Pterygota</taxon>
        <taxon>Neoptera</taxon>
        <taxon>Paraneoptera</taxon>
        <taxon>Hemiptera</taxon>
        <taxon>Sternorrhyncha</taxon>
        <taxon>Aphidomorpha</taxon>
        <taxon>Aphidoidea</taxon>
        <taxon>Aphididae</taxon>
        <taxon>Lachninae</taxon>
        <taxon>Cinara</taxon>
    </lineage>
</organism>
<comment type="subcellular location">
    <subcellularLocation>
        <location evidence="1">Nucleus</location>
    </subcellularLocation>
</comment>
<evidence type="ECO:0000259" key="9">
    <source>
        <dbReference type="PROSITE" id="PS51293"/>
    </source>
</evidence>
<keyword evidence="10" id="KW-0371">Homeobox</keyword>
<protein>
    <submittedName>
        <fullName evidence="10">Homeobox domain-like,ELM2 domain,SANT/Myb domain,SANT domain</fullName>
    </submittedName>
</protein>
<dbReference type="InterPro" id="IPR017884">
    <property type="entry name" value="SANT_dom"/>
</dbReference>
<dbReference type="Gene3D" id="1.10.10.60">
    <property type="entry name" value="Homeodomain-like"/>
    <property type="match status" value="1"/>
</dbReference>
<feature type="compositionally biased region" description="Acidic residues" evidence="7">
    <location>
        <begin position="14"/>
        <end position="24"/>
    </location>
</feature>
<reference evidence="10 11" key="1">
    <citation type="submission" date="2019-08" db="EMBL/GenBank/DDBJ databases">
        <authorList>
            <person name="Alioto T."/>
            <person name="Alioto T."/>
            <person name="Gomez Garrido J."/>
        </authorList>
    </citation>
    <scope>NUCLEOTIDE SEQUENCE [LARGE SCALE GENOMIC DNA]</scope>
</reference>
<dbReference type="Proteomes" id="UP000325440">
    <property type="component" value="Unassembled WGS sequence"/>
</dbReference>